<dbReference type="Gene3D" id="1.20.120.30">
    <property type="entry name" value="Aspartate receptor, ligand-binding domain"/>
    <property type="match status" value="1"/>
</dbReference>
<keyword evidence="2" id="KW-1185">Reference proteome</keyword>
<dbReference type="EMBL" id="JBJHZX010000014">
    <property type="protein sequence ID" value="MFL0196043.1"/>
    <property type="molecule type" value="Genomic_DNA"/>
</dbReference>
<protein>
    <submittedName>
        <fullName evidence="1">CZB domain-containing protein</fullName>
    </submittedName>
</protein>
<evidence type="ECO:0000313" key="2">
    <source>
        <dbReference type="Proteomes" id="UP001623660"/>
    </source>
</evidence>
<sequence length="62" mass="7014">MDNDTFVDVMNNAISTHVNWVNTLEAMANEMLIRPLQTDGHRCGFGHFYESVVSKDEGIKIT</sequence>
<organism evidence="1 2">
    <name type="scientific">Candidatus Clostridium eludens</name>
    <dbReference type="NCBI Taxonomy" id="3381663"/>
    <lineage>
        <taxon>Bacteria</taxon>
        <taxon>Bacillati</taxon>
        <taxon>Bacillota</taxon>
        <taxon>Clostridia</taxon>
        <taxon>Eubacteriales</taxon>
        <taxon>Clostridiaceae</taxon>
        <taxon>Clostridium</taxon>
    </lineage>
</organism>
<evidence type="ECO:0000313" key="1">
    <source>
        <dbReference type="EMBL" id="MFL0196043.1"/>
    </source>
</evidence>
<accession>A0ABW8SLI8</accession>
<proteinExistence type="predicted"/>
<gene>
    <name evidence="1" type="ORF">ACJDU8_10770</name>
</gene>
<comment type="caution">
    <text evidence="1">The sequence shown here is derived from an EMBL/GenBank/DDBJ whole genome shotgun (WGS) entry which is preliminary data.</text>
</comment>
<dbReference type="RefSeq" id="WP_406792159.1">
    <property type="nucleotide sequence ID" value="NZ_JBJHZX010000014.1"/>
</dbReference>
<reference evidence="1 2" key="1">
    <citation type="submission" date="2024-11" db="EMBL/GenBank/DDBJ databases">
        <authorList>
            <person name="Heng Y.C."/>
            <person name="Lim A.C.H."/>
            <person name="Lee J.K.Y."/>
            <person name="Kittelmann S."/>
        </authorList>
    </citation>
    <scope>NUCLEOTIDE SEQUENCE [LARGE SCALE GENOMIC DNA]</scope>
    <source>
        <strain evidence="1 2">WILCCON 0269</strain>
    </source>
</reference>
<name>A0ABW8SLI8_9CLOT</name>
<dbReference type="Proteomes" id="UP001623660">
    <property type="component" value="Unassembled WGS sequence"/>
</dbReference>